<dbReference type="AlphaFoldDB" id="Q39WJ0"/>
<keyword evidence="4" id="KW-1185">Reference proteome</keyword>
<accession>Q39WJ0</accession>
<dbReference type="eggNOG" id="COG3064">
    <property type="taxonomic scope" value="Bacteria"/>
</dbReference>
<dbReference type="HOGENOM" id="CLU_1041844_0_0_7"/>
<dbReference type="EMBL" id="CP000148">
    <property type="protein sequence ID" value="ABB31384.1"/>
    <property type="molecule type" value="Genomic_DNA"/>
</dbReference>
<dbReference type="STRING" id="269799.Gmet_1146"/>
<dbReference type="Proteomes" id="UP000007073">
    <property type="component" value="Chromosome"/>
</dbReference>
<name>Q39WJ0_GEOMG</name>
<protein>
    <recommendedName>
        <fullName evidence="2">eCIS core domain-containing protein</fullName>
    </recommendedName>
</protein>
<dbReference type="KEGG" id="gme:Gmet_1146"/>
<dbReference type="InterPro" id="IPR025295">
    <property type="entry name" value="eCIS_core_dom"/>
</dbReference>
<dbReference type="Pfam" id="PF13699">
    <property type="entry name" value="eCIS_core"/>
    <property type="match status" value="1"/>
</dbReference>
<proteinExistence type="predicted"/>
<feature type="compositionally biased region" description="Basic and acidic residues" evidence="1">
    <location>
        <begin position="232"/>
        <end position="242"/>
    </location>
</feature>
<feature type="region of interest" description="Disordered" evidence="1">
    <location>
        <begin position="1"/>
        <end position="26"/>
    </location>
</feature>
<feature type="region of interest" description="Disordered" evidence="1">
    <location>
        <begin position="219"/>
        <end position="242"/>
    </location>
</feature>
<reference evidence="3 4" key="2">
    <citation type="journal article" date="2009" name="BMC Microbiol.">
        <title>The genome sequence of Geobacter metallireducens: features of metabolism, physiology and regulation common and dissimilar to Geobacter sulfurreducens.</title>
        <authorList>
            <person name="Aklujkar M."/>
            <person name="Krushkal J."/>
            <person name="DiBartolo G."/>
            <person name="Lapidus A."/>
            <person name="Land M.L."/>
            <person name="Lovley D.R."/>
        </authorList>
    </citation>
    <scope>NUCLEOTIDE SEQUENCE [LARGE SCALE GENOMIC DNA]</scope>
    <source>
        <strain evidence="4">ATCC 53774 / DSM 7210 / GS-15</strain>
    </source>
</reference>
<evidence type="ECO:0000313" key="3">
    <source>
        <dbReference type="EMBL" id="ABB31384.1"/>
    </source>
</evidence>
<evidence type="ECO:0000259" key="2">
    <source>
        <dbReference type="Pfam" id="PF13699"/>
    </source>
</evidence>
<evidence type="ECO:0000256" key="1">
    <source>
        <dbReference type="SAM" id="MobiDB-lite"/>
    </source>
</evidence>
<evidence type="ECO:0000313" key="4">
    <source>
        <dbReference type="Proteomes" id="UP000007073"/>
    </source>
</evidence>
<feature type="domain" description="eCIS core" evidence="2">
    <location>
        <begin position="142"/>
        <end position="218"/>
    </location>
</feature>
<sequence>MKTFADKLKTSPGPVRRTPVSEVSLYGSPGKNRLEVQQIIRSTKIQPRLVVGTPNDVYEREADHVADAVMRMPDGTVFSGLTGREDDAVQAKSAGEAAPIAGELSEEEEEKLVSLKADGDGEVPLSGELDERIRALEGGGVPLGEGERAFFEPRFGADFSQVRIHTGSAAEEMVRSLNALAFTFGQDIVFGAGHYAPDTPVGRQLLAHELVHTVQQNGRTVIQRGGQDDQEPEGRRDGDSAS</sequence>
<organism evidence="3 4">
    <name type="scientific">Geobacter metallireducens (strain ATCC 53774 / DSM 7210 / GS-15)</name>
    <dbReference type="NCBI Taxonomy" id="269799"/>
    <lineage>
        <taxon>Bacteria</taxon>
        <taxon>Pseudomonadati</taxon>
        <taxon>Thermodesulfobacteriota</taxon>
        <taxon>Desulfuromonadia</taxon>
        <taxon>Geobacterales</taxon>
        <taxon>Geobacteraceae</taxon>
        <taxon>Geobacter</taxon>
    </lineage>
</organism>
<gene>
    <name evidence="3" type="ordered locus">Gmet_1146</name>
</gene>
<reference evidence="3 4" key="1">
    <citation type="submission" date="2005-10" db="EMBL/GenBank/DDBJ databases">
        <title>Complete sequence of Geobacter metallireducens GS-15.</title>
        <authorList>
            <consortium name="US DOE Joint Genome Institute"/>
            <person name="Copeland A."/>
            <person name="Lucas S."/>
            <person name="Lapidus A."/>
            <person name="Barry K."/>
            <person name="Detter J.C."/>
            <person name="Glavina T."/>
            <person name="Hammon N."/>
            <person name="Israni S."/>
            <person name="Pitluck S."/>
            <person name="Di Bartolo G."/>
            <person name="Chain P."/>
            <person name="Schmutz J."/>
            <person name="Larimer F."/>
            <person name="Land M."/>
            <person name="Kyrpides N."/>
            <person name="Ivanova N."/>
            <person name="Richardson P."/>
        </authorList>
    </citation>
    <scope>NUCLEOTIDE SEQUENCE [LARGE SCALE GENOMIC DNA]</scope>
    <source>
        <strain evidence="4">ATCC 53774 / DSM 7210 / GS-15</strain>
    </source>
</reference>